<protein>
    <submittedName>
        <fullName evidence="1">Uncharacterized protein</fullName>
    </submittedName>
</protein>
<proteinExistence type="predicted"/>
<evidence type="ECO:0000313" key="1">
    <source>
        <dbReference type="EMBL" id="GFR73327.1"/>
    </source>
</evidence>
<dbReference type="AlphaFoldDB" id="A0AAV4FIT2"/>
<accession>A0AAV4FIT2</accession>
<dbReference type="EMBL" id="BMAT01007879">
    <property type="protein sequence ID" value="GFR73327.1"/>
    <property type="molecule type" value="Genomic_DNA"/>
</dbReference>
<evidence type="ECO:0000313" key="2">
    <source>
        <dbReference type="Proteomes" id="UP000762676"/>
    </source>
</evidence>
<sequence length="109" mass="12369">MPEEFRIGPVLIKSVGTNCVPRALALRCLVQKILILRSGVEFVLELAEHVQDFVNSFHDSLSPVVCETSKHYSDSVYDTVVLELLEVKSLVPLWESGNLWQQQMCLVQR</sequence>
<organism evidence="1 2">
    <name type="scientific">Elysia marginata</name>
    <dbReference type="NCBI Taxonomy" id="1093978"/>
    <lineage>
        <taxon>Eukaryota</taxon>
        <taxon>Metazoa</taxon>
        <taxon>Spiralia</taxon>
        <taxon>Lophotrochozoa</taxon>
        <taxon>Mollusca</taxon>
        <taxon>Gastropoda</taxon>
        <taxon>Heterobranchia</taxon>
        <taxon>Euthyneura</taxon>
        <taxon>Panpulmonata</taxon>
        <taxon>Sacoglossa</taxon>
        <taxon>Placobranchoidea</taxon>
        <taxon>Plakobranchidae</taxon>
        <taxon>Elysia</taxon>
    </lineage>
</organism>
<keyword evidence="2" id="KW-1185">Reference proteome</keyword>
<comment type="caution">
    <text evidence="1">The sequence shown here is derived from an EMBL/GenBank/DDBJ whole genome shotgun (WGS) entry which is preliminary data.</text>
</comment>
<name>A0AAV4FIT2_9GAST</name>
<gene>
    <name evidence="1" type="ORF">ElyMa_003865000</name>
</gene>
<reference evidence="1 2" key="1">
    <citation type="journal article" date="2021" name="Elife">
        <title>Chloroplast acquisition without the gene transfer in kleptoplastic sea slugs, Plakobranchus ocellatus.</title>
        <authorList>
            <person name="Maeda T."/>
            <person name="Takahashi S."/>
            <person name="Yoshida T."/>
            <person name="Shimamura S."/>
            <person name="Takaki Y."/>
            <person name="Nagai Y."/>
            <person name="Toyoda A."/>
            <person name="Suzuki Y."/>
            <person name="Arimoto A."/>
            <person name="Ishii H."/>
            <person name="Satoh N."/>
            <person name="Nishiyama T."/>
            <person name="Hasebe M."/>
            <person name="Maruyama T."/>
            <person name="Minagawa J."/>
            <person name="Obokata J."/>
            <person name="Shigenobu S."/>
        </authorList>
    </citation>
    <scope>NUCLEOTIDE SEQUENCE [LARGE SCALE GENOMIC DNA]</scope>
</reference>
<dbReference type="Proteomes" id="UP000762676">
    <property type="component" value="Unassembled WGS sequence"/>
</dbReference>